<protein>
    <submittedName>
        <fullName evidence="4">Peptidase S41 family protein</fullName>
    </submittedName>
</protein>
<feature type="region of interest" description="Disordered" evidence="1">
    <location>
        <begin position="818"/>
        <end position="837"/>
    </location>
</feature>
<name>A0A9P9A7K5_9PEZI</name>
<dbReference type="AlphaFoldDB" id="A0A9P9A7K5"/>
<dbReference type="Pfam" id="PF03572">
    <property type="entry name" value="Peptidase_S41"/>
    <property type="match status" value="1"/>
</dbReference>
<dbReference type="PANTHER" id="PTHR37049">
    <property type="entry name" value="PEPTIDASE S41 FAMILY PROTEIN"/>
    <property type="match status" value="1"/>
</dbReference>
<evidence type="ECO:0000313" key="5">
    <source>
        <dbReference type="Proteomes" id="UP000770015"/>
    </source>
</evidence>
<evidence type="ECO:0000259" key="2">
    <source>
        <dbReference type="Pfam" id="PF03572"/>
    </source>
</evidence>
<evidence type="ECO:0000259" key="3">
    <source>
        <dbReference type="Pfam" id="PF23658"/>
    </source>
</evidence>
<dbReference type="EMBL" id="JAGSXJ010000023">
    <property type="protein sequence ID" value="KAH6676883.1"/>
    <property type="molecule type" value="Genomic_DNA"/>
</dbReference>
<accession>A0A9P9A7K5</accession>
<dbReference type="Gene3D" id="3.90.226.10">
    <property type="entry name" value="2-enoyl-CoA Hydratase, Chain A, domain 1"/>
    <property type="match status" value="1"/>
</dbReference>
<feature type="domain" description="CPAF-like PDZ" evidence="3">
    <location>
        <begin position="245"/>
        <end position="353"/>
    </location>
</feature>
<dbReference type="InterPro" id="IPR056186">
    <property type="entry name" value="PDZ_CPAF-rel"/>
</dbReference>
<proteinExistence type="predicted"/>
<dbReference type="Pfam" id="PF23658">
    <property type="entry name" value="PDZ_CPAF_rel"/>
    <property type="match status" value="1"/>
</dbReference>
<dbReference type="InterPro" id="IPR029045">
    <property type="entry name" value="ClpP/crotonase-like_dom_sf"/>
</dbReference>
<feature type="domain" description="Tail specific protease" evidence="2">
    <location>
        <begin position="446"/>
        <end position="647"/>
    </location>
</feature>
<dbReference type="OrthoDB" id="3534988at2759"/>
<dbReference type="SUPFAM" id="SSF52096">
    <property type="entry name" value="ClpP/crotonase"/>
    <property type="match status" value="1"/>
</dbReference>
<evidence type="ECO:0000313" key="4">
    <source>
        <dbReference type="EMBL" id="KAH6676883.1"/>
    </source>
</evidence>
<dbReference type="InterPro" id="IPR052766">
    <property type="entry name" value="S41A_metabolite_peptidase"/>
</dbReference>
<dbReference type="PANTHER" id="PTHR37049:SF4">
    <property type="entry name" value="RHODANESE DOMAIN-CONTAINING PROTEIN"/>
    <property type="match status" value="1"/>
</dbReference>
<feature type="region of interest" description="Disordered" evidence="1">
    <location>
        <begin position="371"/>
        <end position="396"/>
    </location>
</feature>
<dbReference type="GO" id="GO:0006508">
    <property type="term" value="P:proteolysis"/>
    <property type="evidence" value="ECO:0007669"/>
    <property type="project" value="InterPro"/>
</dbReference>
<sequence>MWSPSVSVSASSSFSSTTSSFTYPSSTTSSRLIRSWSSSWYILLVILVGFSGNNGRTWFGITGVDAAPAPQFFPWPPPSSTTITPVVSPTTQPIGGPGQGPIPGQGQGAVNPNACGQISAAADAMRARNPAAVPTVAAQLAFDCLQTVPNKPGPAQELIKSLQAYVQWQSTLAWLKNPPASYMLPPTDIVGGLAEIGRTAAAGGYGSEYNFQLAILQLFTSAHDGHFNFRGDAFKAFSFGNALAADIVSVSRDGREVPRLYHSRLMNDTSRMPAAITKINGQDARAAIEQTNLKFSGFQDADSQWNSVFPSYASPNAALTIAGSIAFQGAGLTLTYDNGQERTQESFAIVRASANLTGIQNGEDFYNRFCNPDANNGRGSPQGSTPEAAPIPNMPEAAPVPVPAPGPVPGLGLTPVLPTYPAPIVRDSGSNTTSGYFLQGPQYNNVAVLSVSSFAPSGDVGSNDYLSNFQQTVEMFLTQCRQQNKQRLVVDLSNNGGGFVVAGFDLFAQLFPNSPRFQATNLRLAEGLVGIARGLDELPAQMAPASDNERNAIMQLATSALIGNFIPGEVFRPSGQDFNGVQDVLSAVNLNGDTFSAYQQSPLTQPNGEFNLTGVGSRSNPQPAVFRPEDVVLLTDGTCGSTCTLFAYFAILGLGVKTVVMGGRPQTGPMQAIAGVEGAQVFFFNDIQADAAAILTLNPPERQRELLNTELGELAKGYAIRRARDPNLAGAVNGKNSFMPSDASTPLQFLYQPANCRFYYTPQMIKSAEAAWTMAVDATWTNPGLCVDGSQMQTNMSSAVDAAFGAFDPAAGNLNSGVGSGVPPTTGAGQGTGGSTGSAGTRLEIRAAVLLAIGTALSLSFGLI</sequence>
<feature type="compositionally biased region" description="Gly residues" evidence="1">
    <location>
        <begin position="828"/>
        <end position="837"/>
    </location>
</feature>
<comment type="caution">
    <text evidence="4">The sequence shown here is derived from an EMBL/GenBank/DDBJ whole genome shotgun (WGS) entry which is preliminary data.</text>
</comment>
<dbReference type="GO" id="GO:0008236">
    <property type="term" value="F:serine-type peptidase activity"/>
    <property type="evidence" value="ECO:0007669"/>
    <property type="project" value="InterPro"/>
</dbReference>
<dbReference type="Proteomes" id="UP000770015">
    <property type="component" value="Unassembled WGS sequence"/>
</dbReference>
<dbReference type="InterPro" id="IPR005151">
    <property type="entry name" value="Tail-specific_protease"/>
</dbReference>
<gene>
    <name evidence="4" type="ORF">F5X68DRAFT_37405</name>
</gene>
<organism evidence="4 5">
    <name type="scientific">Plectosphaerella plurivora</name>
    <dbReference type="NCBI Taxonomy" id="936078"/>
    <lineage>
        <taxon>Eukaryota</taxon>
        <taxon>Fungi</taxon>
        <taxon>Dikarya</taxon>
        <taxon>Ascomycota</taxon>
        <taxon>Pezizomycotina</taxon>
        <taxon>Sordariomycetes</taxon>
        <taxon>Hypocreomycetidae</taxon>
        <taxon>Glomerellales</taxon>
        <taxon>Plectosphaerellaceae</taxon>
        <taxon>Plectosphaerella</taxon>
    </lineage>
</organism>
<feature type="compositionally biased region" description="Polar residues" evidence="1">
    <location>
        <begin position="373"/>
        <end position="385"/>
    </location>
</feature>
<evidence type="ECO:0000256" key="1">
    <source>
        <dbReference type="SAM" id="MobiDB-lite"/>
    </source>
</evidence>
<reference evidence="4" key="1">
    <citation type="journal article" date="2021" name="Nat. Commun.">
        <title>Genetic determinants of endophytism in the Arabidopsis root mycobiome.</title>
        <authorList>
            <person name="Mesny F."/>
            <person name="Miyauchi S."/>
            <person name="Thiergart T."/>
            <person name="Pickel B."/>
            <person name="Atanasova L."/>
            <person name="Karlsson M."/>
            <person name="Huettel B."/>
            <person name="Barry K.W."/>
            <person name="Haridas S."/>
            <person name="Chen C."/>
            <person name="Bauer D."/>
            <person name="Andreopoulos W."/>
            <person name="Pangilinan J."/>
            <person name="LaButti K."/>
            <person name="Riley R."/>
            <person name="Lipzen A."/>
            <person name="Clum A."/>
            <person name="Drula E."/>
            <person name="Henrissat B."/>
            <person name="Kohler A."/>
            <person name="Grigoriev I.V."/>
            <person name="Martin F.M."/>
            <person name="Hacquard S."/>
        </authorList>
    </citation>
    <scope>NUCLEOTIDE SEQUENCE</scope>
    <source>
        <strain evidence="4">MPI-SDFR-AT-0117</strain>
    </source>
</reference>
<keyword evidence="5" id="KW-1185">Reference proteome</keyword>